<evidence type="ECO:0000313" key="1">
    <source>
        <dbReference type="EMBL" id="PRW61332.1"/>
    </source>
</evidence>
<accession>A0A2P6U4Z0</accession>
<organism evidence="1 2">
    <name type="scientific">Chlorella sorokiniana</name>
    <name type="common">Freshwater green alga</name>
    <dbReference type="NCBI Taxonomy" id="3076"/>
    <lineage>
        <taxon>Eukaryota</taxon>
        <taxon>Viridiplantae</taxon>
        <taxon>Chlorophyta</taxon>
        <taxon>core chlorophytes</taxon>
        <taxon>Trebouxiophyceae</taxon>
        <taxon>Chlorellales</taxon>
        <taxon>Chlorellaceae</taxon>
        <taxon>Chlorella clade</taxon>
        <taxon>Chlorella</taxon>
    </lineage>
</organism>
<dbReference type="AlphaFoldDB" id="A0A2P6U4Z0"/>
<evidence type="ECO:0000313" key="2">
    <source>
        <dbReference type="Proteomes" id="UP000239899"/>
    </source>
</evidence>
<dbReference type="Proteomes" id="UP000239899">
    <property type="component" value="Unassembled WGS sequence"/>
</dbReference>
<proteinExistence type="predicted"/>
<dbReference type="EMBL" id="LHPG02000001">
    <property type="protein sequence ID" value="PRW61332.1"/>
    <property type="molecule type" value="Genomic_DNA"/>
</dbReference>
<reference evidence="1 2" key="1">
    <citation type="journal article" date="2018" name="Plant J.">
        <title>Genome sequences of Chlorella sorokiniana UTEX 1602 and Micractinium conductrix SAG 241.80: implications to maltose excretion by a green alga.</title>
        <authorList>
            <person name="Arriola M.B."/>
            <person name="Velmurugan N."/>
            <person name="Zhang Y."/>
            <person name="Plunkett M.H."/>
            <person name="Hondzo H."/>
            <person name="Barney B.M."/>
        </authorList>
    </citation>
    <scope>NUCLEOTIDE SEQUENCE [LARGE SCALE GENOMIC DNA]</scope>
    <source>
        <strain evidence="2">UTEX 1602</strain>
    </source>
</reference>
<name>A0A2P6U4Z0_CHLSO</name>
<protein>
    <submittedName>
        <fullName evidence="1">DUF5054 domain-containing</fullName>
    </submittedName>
</protein>
<keyword evidence="2" id="KW-1185">Reference proteome</keyword>
<sequence>MPESALHTETGPSLTTVWHGNTADGGLHIVTKAHFPDHLVQQVGAPAAVWTEISAPFSHELHVSIFLENKTATQLQEATWIRWMPDPAVVDTSSWLMYKLGRPWLSPDPRQAVHL</sequence>
<gene>
    <name evidence="1" type="ORF">C2E21_0039</name>
</gene>
<comment type="caution">
    <text evidence="1">The sequence shown here is derived from an EMBL/GenBank/DDBJ whole genome shotgun (WGS) entry which is preliminary data.</text>
</comment>